<feature type="transmembrane region" description="Helical" evidence="1">
    <location>
        <begin position="549"/>
        <end position="572"/>
    </location>
</feature>
<dbReference type="OrthoDB" id="295226at2759"/>
<keyword evidence="1" id="KW-0812">Transmembrane</keyword>
<sequence length="613" mass="69308">MLCYIILVGLDQVLGQYLNTPTFFNFNQHISTFITSKNESNLSSTHNCLIVPCTVVNKQQNCMVITKLTYGGDCYTKPIKSNLNFTTEEDVVTLEFAYLAVHHPQSQKPYTGIVVGWTNDDDEYYWVGAEDITLITSGVNQTNKYAQFVTINSLAENTWTKVRFHIRPNSIKPFRIIFEAYSDATDYAGQFLITNISIFDRGICSEGCSSCLSYSECTSCEKGRLYRGACISDFCYFDAGSITANKISVGWIQEQNALYGIVLKNIKIKECHMVKFIMNKANNVYIDGSNPKIALYQYGFKIVENTLTAAGCQYQLKLPLSQQAGYSCLFEFYLFLNNTSVELVNLTWTQEFYYPNDSSILIAKDISGDQIQFGVLQDSIDIGQASTKVEGKVLLCQSRDCRSFHYEPQVLYLNDFFYILVMLDNKYMDFGADYKFQLVSAVALGNGTNINLKSQGESEKNMSATIYKFIVPVAVQNCTIQITAQLVERDIDDNYPTDTRRRLSLRRLLQTTNETTSIANSGYSVSGSIKVESIEILPYWKVYPKDAPYIIIGVSAGLVLMAIILYCACLSFSQKVPDNQPNTFKVNNLILIEDDKEKNRIKEIFQSNPQKNN</sequence>
<comment type="caution">
    <text evidence="4">The sequence shown here is derived from an EMBL/GenBank/DDBJ whole genome shotgun (WGS) entry which is preliminary data.</text>
</comment>
<dbReference type="PROSITE" id="PS50060">
    <property type="entry name" value="MAM_2"/>
    <property type="match status" value="1"/>
</dbReference>
<evidence type="ECO:0000256" key="2">
    <source>
        <dbReference type="SAM" id="SignalP"/>
    </source>
</evidence>
<dbReference type="AlphaFoldDB" id="A0A8S1Y1F1"/>
<gene>
    <name evidence="4" type="ORF">PPENT_87.1.T1460074</name>
</gene>
<dbReference type="Proteomes" id="UP000689195">
    <property type="component" value="Unassembled WGS sequence"/>
</dbReference>
<evidence type="ECO:0000313" key="4">
    <source>
        <dbReference type="EMBL" id="CAD8207145.1"/>
    </source>
</evidence>
<name>A0A8S1Y1F1_9CILI</name>
<evidence type="ECO:0000313" key="5">
    <source>
        <dbReference type="Proteomes" id="UP000689195"/>
    </source>
</evidence>
<protein>
    <recommendedName>
        <fullName evidence="3">MAM domain-containing protein</fullName>
    </recommendedName>
</protein>
<dbReference type="EMBL" id="CAJJDO010000146">
    <property type="protein sequence ID" value="CAD8207145.1"/>
    <property type="molecule type" value="Genomic_DNA"/>
</dbReference>
<evidence type="ECO:0000259" key="3">
    <source>
        <dbReference type="PROSITE" id="PS50060"/>
    </source>
</evidence>
<proteinExistence type="predicted"/>
<feature type="domain" description="MAM" evidence="3">
    <location>
        <begin position="157"/>
        <end position="206"/>
    </location>
</feature>
<evidence type="ECO:0000256" key="1">
    <source>
        <dbReference type="SAM" id="Phobius"/>
    </source>
</evidence>
<keyword evidence="1" id="KW-1133">Transmembrane helix</keyword>
<dbReference type="GO" id="GO:0016020">
    <property type="term" value="C:membrane"/>
    <property type="evidence" value="ECO:0007669"/>
    <property type="project" value="InterPro"/>
</dbReference>
<dbReference type="InterPro" id="IPR000998">
    <property type="entry name" value="MAM_dom"/>
</dbReference>
<keyword evidence="1" id="KW-0472">Membrane</keyword>
<keyword evidence="2" id="KW-0732">Signal</keyword>
<feature type="chain" id="PRO_5035938765" description="MAM domain-containing protein" evidence="2">
    <location>
        <begin position="16"/>
        <end position="613"/>
    </location>
</feature>
<reference evidence="4" key="1">
    <citation type="submission" date="2021-01" db="EMBL/GenBank/DDBJ databases">
        <authorList>
            <consortium name="Genoscope - CEA"/>
            <person name="William W."/>
        </authorList>
    </citation>
    <scope>NUCLEOTIDE SEQUENCE</scope>
</reference>
<feature type="signal peptide" evidence="2">
    <location>
        <begin position="1"/>
        <end position="15"/>
    </location>
</feature>
<keyword evidence="5" id="KW-1185">Reference proteome</keyword>
<organism evidence="4 5">
    <name type="scientific">Paramecium pentaurelia</name>
    <dbReference type="NCBI Taxonomy" id="43138"/>
    <lineage>
        <taxon>Eukaryota</taxon>
        <taxon>Sar</taxon>
        <taxon>Alveolata</taxon>
        <taxon>Ciliophora</taxon>
        <taxon>Intramacronucleata</taxon>
        <taxon>Oligohymenophorea</taxon>
        <taxon>Peniculida</taxon>
        <taxon>Parameciidae</taxon>
        <taxon>Paramecium</taxon>
    </lineage>
</organism>
<accession>A0A8S1Y1F1</accession>